<sequence>MNELLYRIALTRIKGINLPLAKILLEATGSCEALFAETEENIHRIALLKTAIFSDAQKKRALHEAETELAFIDKNKIEALFYTDCNYPQRLTECIDAPILLYYKGSADLNQTRVISIVGTRNATHYGKGFCQDFIQELATLFPRNTIIVSGLAYGIDVCAHREALRNGLDTVAVLAHGLNTIYPAPHRNIAAEMLKQGGLLTEYASQDATHRVNFIARNRIVAGLCDAALIVESASKGGSLITADIAESYHRDIFALPGRIGDAYSQGCNNLIASNKAALVSSARHFAEQMCWEVPAQEAIQKELFPELDANEKNILSILEKEGECQINQLAIKSDLSTAQVLAILLELEFKDKIRSFPGGIYRPA</sequence>
<comment type="caution">
    <text evidence="4">The sequence shown here is derived from an EMBL/GenBank/DDBJ whole genome shotgun (WGS) entry which is preliminary data.</text>
</comment>
<dbReference type="Pfam" id="PF17782">
    <property type="entry name" value="WHD_DprA"/>
    <property type="match status" value="1"/>
</dbReference>
<dbReference type="PANTHER" id="PTHR43022">
    <property type="entry name" value="PROTEIN SMF"/>
    <property type="match status" value="1"/>
</dbReference>
<dbReference type="AlphaFoldDB" id="A0A9D1M704"/>
<dbReference type="Gene3D" id="3.40.50.450">
    <property type="match status" value="1"/>
</dbReference>
<dbReference type="GO" id="GO:0009294">
    <property type="term" value="P:DNA-mediated transformation"/>
    <property type="evidence" value="ECO:0007669"/>
    <property type="project" value="InterPro"/>
</dbReference>
<evidence type="ECO:0000259" key="3">
    <source>
        <dbReference type="Pfam" id="PF17782"/>
    </source>
</evidence>
<dbReference type="NCBIfam" id="TIGR00732">
    <property type="entry name" value="dprA"/>
    <property type="match status" value="1"/>
</dbReference>
<accession>A0A9D1M704</accession>
<dbReference type="Proteomes" id="UP000824112">
    <property type="component" value="Unassembled WGS sequence"/>
</dbReference>
<protein>
    <submittedName>
        <fullName evidence="4">DNA-protecting protein DprA</fullName>
    </submittedName>
</protein>
<dbReference type="PANTHER" id="PTHR43022:SF1">
    <property type="entry name" value="PROTEIN SMF"/>
    <property type="match status" value="1"/>
</dbReference>
<reference evidence="4" key="1">
    <citation type="submission" date="2020-10" db="EMBL/GenBank/DDBJ databases">
        <authorList>
            <person name="Gilroy R."/>
        </authorList>
    </citation>
    <scope>NUCLEOTIDE SEQUENCE</scope>
    <source>
        <strain evidence="4">CHK158-818</strain>
    </source>
</reference>
<dbReference type="InterPro" id="IPR057666">
    <property type="entry name" value="DrpA_SLOG"/>
</dbReference>
<dbReference type="InterPro" id="IPR003488">
    <property type="entry name" value="DprA"/>
</dbReference>
<evidence type="ECO:0000259" key="2">
    <source>
        <dbReference type="Pfam" id="PF02481"/>
    </source>
</evidence>
<evidence type="ECO:0000256" key="1">
    <source>
        <dbReference type="ARBA" id="ARBA00006525"/>
    </source>
</evidence>
<proteinExistence type="inferred from homology"/>
<gene>
    <name evidence="4" type="primary">dprA</name>
    <name evidence="4" type="ORF">IAB03_02560</name>
</gene>
<dbReference type="InterPro" id="IPR041614">
    <property type="entry name" value="DprA_WH"/>
</dbReference>
<reference evidence="4" key="2">
    <citation type="journal article" date="2021" name="PeerJ">
        <title>Extensive microbial diversity within the chicken gut microbiome revealed by metagenomics and culture.</title>
        <authorList>
            <person name="Gilroy R."/>
            <person name="Ravi A."/>
            <person name="Getino M."/>
            <person name="Pursley I."/>
            <person name="Horton D.L."/>
            <person name="Alikhan N.F."/>
            <person name="Baker D."/>
            <person name="Gharbi K."/>
            <person name="Hall N."/>
            <person name="Watson M."/>
            <person name="Adriaenssens E.M."/>
            <person name="Foster-Nyarko E."/>
            <person name="Jarju S."/>
            <person name="Secka A."/>
            <person name="Antonio M."/>
            <person name="Oren A."/>
            <person name="Chaudhuri R.R."/>
            <person name="La Ragione R."/>
            <person name="Hildebrand F."/>
            <person name="Pallen M.J."/>
        </authorList>
    </citation>
    <scope>NUCLEOTIDE SEQUENCE</scope>
    <source>
        <strain evidence="4">CHK158-818</strain>
    </source>
</reference>
<organism evidence="4 5">
    <name type="scientific">Candidatus Gallibacteroides avistercoris</name>
    <dbReference type="NCBI Taxonomy" id="2840833"/>
    <lineage>
        <taxon>Bacteria</taxon>
        <taxon>Pseudomonadati</taxon>
        <taxon>Bacteroidota</taxon>
        <taxon>Bacteroidia</taxon>
        <taxon>Bacteroidales</taxon>
        <taxon>Bacteroidaceae</taxon>
        <taxon>Bacteroidaceae incertae sedis</taxon>
        <taxon>Candidatus Gallibacteroides</taxon>
    </lineage>
</organism>
<evidence type="ECO:0000313" key="4">
    <source>
        <dbReference type="EMBL" id="HIU54672.1"/>
    </source>
</evidence>
<feature type="domain" description="Smf/DprA SLOG" evidence="2">
    <location>
        <begin position="80"/>
        <end position="290"/>
    </location>
</feature>
<dbReference type="InterPro" id="IPR036388">
    <property type="entry name" value="WH-like_DNA-bd_sf"/>
</dbReference>
<feature type="domain" description="DprA winged helix" evidence="3">
    <location>
        <begin position="307"/>
        <end position="361"/>
    </location>
</feature>
<dbReference type="EMBL" id="DVNA01000056">
    <property type="protein sequence ID" value="HIU54672.1"/>
    <property type="molecule type" value="Genomic_DNA"/>
</dbReference>
<dbReference type="SUPFAM" id="SSF102405">
    <property type="entry name" value="MCP/YpsA-like"/>
    <property type="match status" value="1"/>
</dbReference>
<dbReference type="Gene3D" id="1.10.10.10">
    <property type="entry name" value="Winged helix-like DNA-binding domain superfamily/Winged helix DNA-binding domain"/>
    <property type="match status" value="1"/>
</dbReference>
<dbReference type="Pfam" id="PF02481">
    <property type="entry name" value="DNA_processg_A"/>
    <property type="match status" value="1"/>
</dbReference>
<comment type="similarity">
    <text evidence="1">Belongs to the DprA/Smf family.</text>
</comment>
<name>A0A9D1M704_9BACT</name>
<evidence type="ECO:0000313" key="5">
    <source>
        <dbReference type="Proteomes" id="UP000824112"/>
    </source>
</evidence>